<dbReference type="AlphaFoldDB" id="A0A841LHM8"/>
<dbReference type="EMBL" id="JACIIV010000042">
    <property type="protein sequence ID" value="MBB6229315.1"/>
    <property type="molecule type" value="Genomic_DNA"/>
</dbReference>
<evidence type="ECO:0000313" key="1">
    <source>
        <dbReference type="EMBL" id="MBB6229315.1"/>
    </source>
</evidence>
<comment type="caution">
    <text evidence="1">The sequence shown here is derived from an EMBL/GenBank/DDBJ whole genome shotgun (WGS) entry which is preliminary data.</text>
</comment>
<dbReference type="Proteomes" id="UP000538147">
    <property type="component" value="Unassembled WGS sequence"/>
</dbReference>
<evidence type="ECO:0000313" key="2">
    <source>
        <dbReference type="Proteomes" id="UP000538147"/>
    </source>
</evidence>
<accession>A0A841LHM8</accession>
<reference evidence="1 2" key="1">
    <citation type="submission" date="2020-08" db="EMBL/GenBank/DDBJ databases">
        <title>Genomic Encyclopedia of Type Strains, Phase IV (KMG-IV): sequencing the most valuable type-strain genomes for metagenomic binning, comparative biology and taxonomic classification.</title>
        <authorList>
            <person name="Goeker M."/>
        </authorList>
    </citation>
    <scope>NUCLEOTIDE SEQUENCE [LARGE SCALE GENOMIC DNA]</scope>
    <source>
        <strain evidence="1 2">DSM 102189</strain>
    </source>
</reference>
<proteinExistence type="predicted"/>
<sequence>MDKDILDTLGKVPLGQGGPVTLRKFSGNIKKTAVFSIQYNLDDPLERAMLTIARRPGPDFSIWSVRLEFNPRKAGSVGLVQIQEGVELAAPFVDFDKALGAFTISRLDAAIDCIGVTPLDLIALIPKPGKRMVYLGKHGMPETIYFYQDKLLPKNPPKTSAYRTTGTHRLTLYERRAYQKQLAQPSTYGDCPVTRAEVVQVWRSKRPAFADLVTMQNLFEGRRVAYAAAVPIKPTKRKLWKQFCLAAVGAGVDKATWTWMLSGGSDLAKKYSECQGDLVSENAWISWPTGLAYTGLEKWIAQANKAAAVLYPSLPTT</sequence>
<gene>
    <name evidence="1" type="ORF">FHS79_003516</name>
</gene>
<protein>
    <submittedName>
        <fullName evidence="1">Uncharacterized protein</fullName>
    </submittedName>
</protein>
<organism evidence="1 2">
    <name type="scientific">Polymorphobacter multimanifer</name>
    <dbReference type="NCBI Taxonomy" id="1070431"/>
    <lineage>
        <taxon>Bacteria</taxon>
        <taxon>Pseudomonadati</taxon>
        <taxon>Pseudomonadota</taxon>
        <taxon>Alphaproteobacteria</taxon>
        <taxon>Sphingomonadales</taxon>
        <taxon>Sphingosinicellaceae</taxon>
        <taxon>Polymorphobacter</taxon>
    </lineage>
</organism>
<name>A0A841LHM8_9SPHN</name>
<keyword evidence="2" id="KW-1185">Reference proteome</keyword>